<evidence type="ECO:0000256" key="9">
    <source>
        <dbReference type="ARBA" id="ARBA00022842"/>
    </source>
</evidence>
<dbReference type="PANTHER" id="PTHR11807:SF27">
    <property type="entry name" value="TRNA-5-METHYLURIDINE(54) 2-SULFURTRANSFERASE"/>
    <property type="match status" value="1"/>
</dbReference>
<evidence type="ECO:0000256" key="4">
    <source>
        <dbReference type="ARBA" id="ARBA00022679"/>
    </source>
</evidence>
<organism evidence="16">
    <name type="scientific">Methanotorris igneus (strain DSM 5666 / JCM 11834 / Kol 5)</name>
    <dbReference type="NCBI Taxonomy" id="880724"/>
    <lineage>
        <taxon>Archaea</taxon>
        <taxon>Methanobacteriati</taxon>
        <taxon>Methanobacteriota</taxon>
        <taxon>Methanomada group</taxon>
        <taxon>Methanococci</taxon>
        <taxon>Methanococcales</taxon>
        <taxon>Methanocaldococcaceae</taxon>
        <taxon>Methanotorris</taxon>
    </lineage>
</organism>
<dbReference type="PIRSF" id="PIRSF004976">
    <property type="entry name" value="ATPase_YdaO"/>
    <property type="match status" value="1"/>
</dbReference>
<feature type="binding site" evidence="12">
    <location>
        <position position="287"/>
    </location>
    <ligand>
        <name>Zn(2+)</name>
        <dbReference type="ChEBI" id="CHEBI:29105"/>
        <label>2</label>
    </ligand>
</feature>
<evidence type="ECO:0000256" key="5">
    <source>
        <dbReference type="ARBA" id="ARBA00022723"/>
    </source>
</evidence>
<dbReference type="STRING" id="880724.Metig_1781"/>
<protein>
    <submittedName>
        <fullName evidence="15">tRNA (5-methylaminomethyl-2-thiouridylate)-methyltransferase</fullName>
    </submittedName>
</protein>
<feature type="binding site" evidence="12">
    <location>
        <position position="22"/>
    </location>
    <ligand>
        <name>Zn(2+)</name>
        <dbReference type="ChEBI" id="CHEBI:29105"/>
        <label>1</label>
    </ligand>
</feature>
<evidence type="ECO:0000256" key="11">
    <source>
        <dbReference type="ARBA" id="ARBA00023014"/>
    </source>
</evidence>
<feature type="binding site" evidence="13">
    <location>
        <begin position="53"/>
        <end position="55"/>
    </location>
    <ligand>
        <name>ATP</name>
        <dbReference type="ChEBI" id="CHEBI:30616"/>
    </ligand>
</feature>
<dbReference type="GO" id="GO:0051539">
    <property type="term" value="F:4 iron, 4 sulfur cluster binding"/>
    <property type="evidence" value="ECO:0007669"/>
    <property type="project" value="UniProtKB-KW"/>
</dbReference>
<dbReference type="RefSeq" id="WP_013799902.1">
    <property type="nucleotide sequence ID" value="NC_015562.1"/>
</dbReference>
<dbReference type="InterPro" id="IPR011063">
    <property type="entry name" value="TilS/TtcA_N"/>
</dbReference>
<gene>
    <name evidence="15" type="ordered locus">Metig_1781</name>
</gene>
<feature type="binding site" evidence="12">
    <location>
        <position position="272"/>
    </location>
    <ligand>
        <name>Zn(2+)</name>
        <dbReference type="ChEBI" id="CHEBI:29105"/>
        <label>2</label>
    </ligand>
</feature>
<dbReference type="OrthoDB" id="33422at2157"/>
<reference evidence="15 16" key="1">
    <citation type="submission" date="2011-05" db="EMBL/GenBank/DDBJ databases">
        <title>Complete sequence of Methanotorris igneus Kol 5.</title>
        <authorList>
            <consortium name="US DOE Joint Genome Institute"/>
            <person name="Lucas S."/>
            <person name="Han J."/>
            <person name="Lapidus A."/>
            <person name="Cheng J.-F."/>
            <person name="Goodwin L."/>
            <person name="Pitluck S."/>
            <person name="Peters L."/>
            <person name="Mikhailova N."/>
            <person name="Chertkov O."/>
            <person name="Han C."/>
            <person name="Tapia R."/>
            <person name="Land M."/>
            <person name="Hauser L."/>
            <person name="Kyrpides N."/>
            <person name="Ivanova N."/>
            <person name="Pagani I."/>
            <person name="Sieprawska-Lupa M."/>
            <person name="Whitman W."/>
            <person name="Woyke T."/>
        </authorList>
    </citation>
    <scope>NUCLEOTIDE SEQUENCE [LARGE SCALE GENOMIC DNA]</scope>
    <source>
        <strain evidence="16">DSM 5666 / JCM 11834 / Kol 5</strain>
    </source>
</reference>
<dbReference type="Pfam" id="PF01171">
    <property type="entry name" value="ATP_bind_3"/>
    <property type="match status" value="1"/>
</dbReference>
<proteinExistence type="predicted"/>
<evidence type="ECO:0000259" key="14">
    <source>
        <dbReference type="PROSITE" id="PS50206"/>
    </source>
</evidence>
<dbReference type="Proteomes" id="UP000009227">
    <property type="component" value="Chromosome"/>
</dbReference>
<feature type="binding site" evidence="12">
    <location>
        <position position="284"/>
    </location>
    <ligand>
        <name>Zn(2+)</name>
        <dbReference type="ChEBI" id="CHEBI:29105"/>
        <label>2</label>
    </ligand>
</feature>
<dbReference type="PROSITE" id="PS01263">
    <property type="entry name" value="UPF0021"/>
    <property type="match status" value="1"/>
</dbReference>
<feature type="binding site" evidence="12">
    <location>
        <position position="25"/>
    </location>
    <ligand>
        <name>Zn(2+)</name>
        <dbReference type="ChEBI" id="CHEBI:29105"/>
        <label>1</label>
    </ligand>
</feature>
<comment type="cofactor">
    <cofactor evidence="2">
        <name>[4Fe-4S] cluster</name>
        <dbReference type="ChEBI" id="CHEBI:49883"/>
    </cofactor>
</comment>
<dbReference type="GeneID" id="10644658"/>
<evidence type="ECO:0000256" key="3">
    <source>
        <dbReference type="ARBA" id="ARBA00022485"/>
    </source>
</evidence>
<dbReference type="Pfam" id="PF22082">
    <property type="entry name" value="TtuA_LIM_N"/>
    <property type="match status" value="1"/>
</dbReference>
<dbReference type="EMBL" id="CP002737">
    <property type="protein sequence ID" value="AEF97313.1"/>
    <property type="molecule type" value="Genomic_DNA"/>
</dbReference>
<dbReference type="CDD" id="cd01993">
    <property type="entry name" value="TtuA-like"/>
    <property type="match status" value="1"/>
</dbReference>
<keyword evidence="11" id="KW-0411">Iron-sulfur</keyword>
<evidence type="ECO:0000313" key="15">
    <source>
        <dbReference type="EMBL" id="AEF97313.1"/>
    </source>
</evidence>
<dbReference type="InterPro" id="IPR001763">
    <property type="entry name" value="Rhodanese-like_dom"/>
</dbReference>
<dbReference type="GO" id="GO:0032259">
    <property type="term" value="P:methylation"/>
    <property type="evidence" value="ECO:0007669"/>
    <property type="project" value="UniProtKB-KW"/>
</dbReference>
<dbReference type="AlphaFoldDB" id="F6BCA7"/>
<name>F6BCA7_METIK</name>
<dbReference type="GO" id="GO:0008168">
    <property type="term" value="F:methyltransferase activity"/>
    <property type="evidence" value="ECO:0007669"/>
    <property type="project" value="UniProtKB-KW"/>
</dbReference>
<keyword evidence="7 12" id="KW-0862">Zinc</keyword>
<accession>F6BCA7</accession>
<evidence type="ECO:0000256" key="7">
    <source>
        <dbReference type="ARBA" id="ARBA00022833"/>
    </source>
</evidence>
<evidence type="ECO:0000256" key="6">
    <source>
        <dbReference type="ARBA" id="ARBA00022741"/>
    </source>
</evidence>
<dbReference type="HOGENOM" id="CLU_026481_1_1_2"/>
<evidence type="ECO:0000256" key="8">
    <source>
        <dbReference type="ARBA" id="ARBA00022840"/>
    </source>
</evidence>
<evidence type="ECO:0000256" key="12">
    <source>
        <dbReference type="PIRSR" id="PIRSR004976-50"/>
    </source>
</evidence>
<sequence length="303" mass="34548">MKCKICKGEAYIKIKYPKMALCKEHFIEYFEKKVQKTIKKYKMIDPEDKVLIAISGGKDGAVVTYVLKKLGYNVECLHINLGIGDFSKKSLEYVKKQTSYIGVKCHIIDLKELTGKSIPEVKSRKPKCSICGTAKRYIVSKFAYDNGFNVMVTGHNLDDEAAFILNNVMNWSTEYLARQGPVLPQKGKFPKKVKPLYELTEEEISAYSSAVGLEVFSEKCPFAKKAITLEYKEMLNKLEETRPGTKYRFVMGYLKNRHLFEKEIEDIPLIECKVCGMSSSGEVCSFCKTWRLKEGIDLKIGND</sequence>
<evidence type="ECO:0000256" key="10">
    <source>
        <dbReference type="ARBA" id="ARBA00023004"/>
    </source>
</evidence>
<dbReference type="InterPro" id="IPR020554">
    <property type="entry name" value="UPF0021_CS"/>
</dbReference>
<keyword evidence="4 15" id="KW-0808">Transferase</keyword>
<dbReference type="InterPro" id="IPR000541">
    <property type="entry name" value="Ncs6/Tuc1/Ctu1"/>
</dbReference>
<dbReference type="SUPFAM" id="SSF52402">
    <property type="entry name" value="Adenine nucleotide alpha hydrolases-like"/>
    <property type="match status" value="1"/>
</dbReference>
<dbReference type="NCBIfam" id="TIGR00269">
    <property type="entry name" value="TIGR00269 family protein"/>
    <property type="match status" value="1"/>
</dbReference>
<keyword evidence="10" id="KW-0408">Iron</keyword>
<keyword evidence="8 13" id="KW-0067">ATP-binding</keyword>
<dbReference type="GO" id="GO:0000049">
    <property type="term" value="F:tRNA binding"/>
    <property type="evidence" value="ECO:0007669"/>
    <property type="project" value="InterPro"/>
</dbReference>
<feature type="binding site" evidence="13">
    <location>
        <position position="59"/>
    </location>
    <ligand>
        <name>ATP</name>
        <dbReference type="ChEBI" id="CHEBI:30616"/>
    </ligand>
</feature>
<feature type="binding site" evidence="12">
    <location>
        <position position="6"/>
    </location>
    <ligand>
        <name>Zn(2+)</name>
        <dbReference type="ChEBI" id="CHEBI:29105"/>
        <label>1</label>
    </ligand>
</feature>
<evidence type="ECO:0000256" key="13">
    <source>
        <dbReference type="PIRSR" id="PIRSR004976-51"/>
    </source>
</evidence>
<feature type="binding site" evidence="13">
    <location>
        <position position="154"/>
    </location>
    <ligand>
        <name>ATP</name>
        <dbReference type="ChEBI" id="CHEBI:30616"/>
    </ligand>
</feature>
<keyword evidence="16" id="KW-1185">Reference proteome</keyword>
<keyword evidence="5 12" id="KW-0479">Metal-binding</keyword>
<dbReference type="Gene3D" id="3.40.50.620">
    <property type="entry name" value="HUPs"/>
    <property type="match status" value="1"/>
</dbReference>
<keyword evidence="3" id="KW-0004">4Fe-4S</keyword>
<evidence type="ECO:0000313" key="16">
    <source>
        <dbReference type="Proteomes" id="UP000009227"/>
    </source>
</evidence>
<dbReference type="InterPro" id="IPR014729">
    <property type="entry name" value="Rossmann-like_a/b/a_fold"/>
</dbReference>
<feature type="binding site" evidence="13">
    <location>
        <position position="159"/>
    </location>
    <ligand>
        <name>ATP</name>
        <dbReference type="ChEBI" id="CHEBI:30616"/>
    </ligand>
</feature>
<dbReference type="FunFam" id="3.40.50.620:FF:000174">
    <property type="entry name" value="ATPase, PP-loop superfamily"/>
    <property type="match status" value="1"/>
</dbReference>
<evidence type="ECO:0000256" key="2">
    <source>
        <dbReference type="ARBA" id="ARBA00001966"/>
    </source>
</evidence>
<dbReference type="InterPro" id="IPR054306">
    <property type="entry name" value="TtuA-like_LIM_N"/>
</dbReference>
<dbReference type="GO" id="GO:0005524">
    <property type="term" value="F:ATP binding"/>
    <property type="evidence" value="ECO:0007669"/>
    <property type="project" value="UniProtKB-KW"/>
</dbReference>
<keyword evidence="9" id="KW-0460">Magnesium</keyword>
<feature type="domain" description="Rhodanese" evidence="14">
    <location>
        <begin position="14"/>
        <end position="95"/>
    </location>
</feature>
<dbReference type="GO" id="GO:0002144">
    <property type="term" value="C:cytosolic tRNA wobble base thiouridylase complex"/>
    <property type="evidence" value="ECO:0007669"/>
    <property type="project" value="TreeGrafter"/>
</dbReference>
<feature type="binding site" evidence="12">
    <location>
        <position position="275"/>
    </location>
    <ligand>
        <name>Zn(2+)</name>
        <dbReference type="ChEBI" id="CHEBI:29105"/>
        <label>2</label>
    </ligand>
</feature>
<feature type="binding site" evidence="12">
    <location>
        <position position="3"/>
    </location>
    <ligand>
        <name>Zn(2+)</name>
        <dbReference type="ChEBI" id="CHEBI:29105"/>
        <label>1</label>
    </ligand>
</feature>
<dbReference type="InterPro" id="IPR035107">
    <property type="entry name" value="tRNA_thiolation_TtcA_Ctu1"/>
</dbReference>
<dbReference type="GO" id="GO:0046872">
    <property type="term" value="F:metal ion binding"/>
    <property type="evidence" value="ECO:0007669"/>
    <property type="project" value="UniProtKB-KW"/>
</dbReference>
<keyword evidence="15" id="KW-0489">Methyltransferase</keyword>
<dbReference type="GO" id="GO:0002143">
    <property type="term" value="P:tRNA wobble position uridine thiolation"/>
    <property type="evidence" value="ECO:0007669"/>
    <property type="project" value="TreeGrafter"/>
</dbReference>
<dbReference type="PROSITE" id="PS50206">
    <property type="entry name" value="RHODANESE_3"/>
    <property type="match status" value="1"/>
</dbReference>
<dbReference type="PANTHER" id="PTHR11807">
    <property type="entry name" value="ATPASES OF THE PP SUPERFAMILY-RELATED"/>
    <property type="match status" value="1"/>
</dbReference>
<dbReference type="KEGG" id="mig:Metig_1781"/>
<feature type="binding site" evidence="13">
    <location>
        <position position="79"/>
    </location>
    <ligand>
        <name>ATP</name>
        <dbReference type="ChEBI" id="CHEBI:30616"/>
    </ligand>
</feature>
<evidence type="ECO:0000256" key="1">
    <source>
        <dbReference type="ARBA" id="ARBA00001946"/>
    </source>
</evidence>
<keyword evidence="6 13" id="KW-0547">Nucleotide-binding</keyword>
<comment type="cofactor">
    <cofactor evidence="1">
        <name>Mg(2+)</name>
        <dbReference type="ChEBI" id="CHEBI:18420"/>
    </cofactor>
</comment>